<organism evidence="1 2">
    <name type="scientific">Anaerocolumna sedimenticola</name>
    <dbReference type="NCBI Taxonomy" id="2696063"/>
    <lineage>
        <taxon>Bacteria</taxon>
        <taxon>Bacillati</taxon>
        <taxon>Bacillota</taxon>
        <taxon>Clostridia</taxon>
        <taxon>Lachnospirales</taxon>
        <taxon>Lachnospiraceae</taxon>
        <taxon>Anaerocolumna</taxon>
    </lineage>
</organism>
<accession>A0A6P1TLM2</accession>
<reference evidence="1 2" key="1">
    <citation type="submission" date="2020-01" db="EMBL/GenBank/DDBJ databases">
        <title>Genome analysis of Anaerocolumna sp. CBA3638.</title>
        <authorList>
            <person name="Kim J."/>
            <person name="Roh S.W."/>
        </authorList>
    </citation>
    <scope>NUCLEOTIDE SEQUENCE [LARGE SCALE GENOMIC DNA]</scope>
    <source>
        <strain evidence="1 2">CBA3638</strain>
    </source>
</reference>
<dbReference type="EMBL" id="CP048000">
    <property type="protein sequence ID" value="QHQ61934.1"/>
    <property type="molecule type" value="Genomic_DNA"/>
</dbReference>
<gene>
    <name evidence="1" type="ORF">Ana3638_15025</name>
</gene>
<proteinExistence type="predicted"/>
<sequence>MYPLFYVIEESGELSYKIKISGWIRTCPFCSVIEVSTISRQAYEQSFVPT</sequence>
<dbReference type="AlphaFoldDB" id="A0A6P1TLM2"/>
<evidence type="ECO:0000313" key="1">
    <source>
        <dbReference type="EMBL" id="QHQ61934.1"/>
    </source>
</evidence>
<evidence type="ECO:0000313" key="2">
    <source>
        <dbReference type="Proteomes" id="UP000464314"/>
    </source>
</evidence>
<dbReference type="Proteomes" id="UP000464314">
    <property type="component" value="Chromosome"/>
</dbReference>
<keyword evidence="2" id="KW-1185">Reference proteome</keyword>
<dbReference type="RefSeq" id="WP_161838759.1">
    <property type="nucleotide sequence ID" value="NZ_CP048000.1"/>
</dbReference>
<name>A0A6P1TLM2_9FIRM</name>
<protein>
    <submittedName>
        <fullName evidence="1">Uncharacterized protein</fullName>
    </submittedName>
</protein>
<dbReference type="KEGG" id="anr:Ana3638_15025"/>